<dbReference type="Gene3D" id="2.10.60.10">
    <property type="entry name" value="CD59"/>
    <property type="match status" value="1"/>
</dbReference>
<feature type="signal peptide" evidence="1">
    <location>
        <begin position="1"/>
        <end position="20"/>
    </location>
</feature>
<evidence type="ECO:0000313" key="3">
    <source>
        <dbReference type="EMBL" id="CAB1436523.1"/>
    </source>
</evidence>
<comment type="caution">
    <text evidence="3">The sequence shown here is derived from an EMBL/GenBank/DDBJ whole genome shotgun (WGS) entry which is preliminary data.</text>
</comment>
<dbReference type="EMBL" id="CADEAL010001902">
    <property type="protein sequence ID" value="CAB1436523.1"/>
    <property type="molecule type" value="Genomic_DNA"/>
</dbReference>
<evidence type="ECO:0000259" key="2">
    <source>
        <dbReference type="Pfam" id="PF00021"/>
    </source>
</evidence>
<feature type="chain" id="PRO_5040480332" description="UPAR/Ly6 domain-containing protein" evidence="1">
    <location>
        <begin position="21"/>
        <end position="136"/>
    </location>
</feature>
<dbReference type="Pfam" id="PF00021">
    <property type="entry name" value="UPAR_LY6"/>
    <property type="match status" value="1"/>
</dbReference>
<proteinExistence type="predicted"/>
<keyword evidence="4" id="KW-1185">Reference proteome</keyword>
<dbReference type="InterPro" id="IPR016054">
    <property type="entry name" value="LY6_UPA_recep-like"/>
</dbReference>
<reference evidence="3" key="1">
    <citation type="submission" date="2020-03" db="EMBL/GenBank/DDBJ databases">
        <authorList>
            <person name="Weist P."/>
        </authorList>
    </citation>
    <scope>NUCLEOTIDE SEQUENCE</scope>
</reference>
<dbReference type="SUPFAM" id="SSF57302">
    <property type="entry name" value="Snake toxin-like"/>
    <property type="match status" value="1"/>
</dbReference>
<name>A0A9N7YTH0_PLEPL</name>
<feature type="domain" description="UPAR/Ly6" evidence="2">
    <location>
        <begin position="20"/>
        <end position="105"/>
    </location>
</feature>
<evidence type="ECO:0000313" key="4">
    <source>
        <dbReference type="Proteomes" id="UP001153269"/>
    </source>
</evidence>
<dbReference type="Proteomes" id="UP001153269">
    <property type="component" value="Unassembled WGS sequence"/>
</dbReference>
<organism evidence="3 4">
    <name type="scientific">Pleuronectes platessa</name>
    <name type="common">European plaice</name>
    <dbReference type="NCBI Taxonomy" id="8262"/>
    <lineage>
        <taxon>Eukaryota</taxon>
        <taxon>Metazoa</taxon>
        <taxon>Chordata</taxon>
        <taxon>Craniata</taxon>
        <taxon>Vertebrata</taxon>
        <taxon>Euteleostomi</taxon>
        <taxon>Actinopterygii</taxon>
        <taxon>Neopterygii</taxon>
        <taxon>Teleostei</taxon>
        <taxon>Neoteleostei</taxon>
        <taxon>Acanthomorphata</taxon>
        <taxon>Carangaria</taxon>
        <taxon>Pleuronectiformes</taxon>
        <taxon>Pleuronectoidei</taxon>
        <taxon>Pleuronectidae</taxon>
        <taxon>Pleuronectes</taxon>
    </lineage>
</organism>
<accession>A0A9N7YTH0</accession>
<dbReference type="InterPro" id="IPR045860">
    <property type="entry name" value="Snake_toxin-like_sf"/>
</dbReference>
<dbReference type="AlphaFoldDB" id="A0A9N7YTH0"/>
<sequence length="136" mass="14181">MARIVLGLVAVIACFMLVDSLTCKKCSLSVFGFCLNSDTVTCDTNVTNCFTGKATFPSVPSFSGFNSQGCLALAENAGCNKTTNDTLLGFEYKVQLDCCTSDECNPVNTSDAPVTKLTFTAAIAAALLASVCGSMQ</sequence>
<gene>
    <name evidence="3" type="ORF">PLEPLA_LOCUS24556</name>
</gene>
<protein>
    <recommendedName>
        <fullName evidence="2">UPAR/Ly6 domain-containing protein</fullName>
    </recommendedName>
</protein>
<keyword evidence="1" id="KW-0732">Signal</keyword>
<evidence type="ECO:0000256" key="1">
    <source>
        <dbReference type="SAM" id="SignalP"/>
    </source>
</evidence>